<dbReference type="AlphaFoldDB" id="S4XBJ4"/>
<proteinExistence type="predicted"/>
<dbReference type="eggNOG" id="ENOG5031IRQ">
    <property type="taxonomic scope" value="Bacteria"/>
</dbReference>
<keyword evidence="1" id="KW-1133">Transmembrane helix</keyword>
<dbReference type="EMBL" id="CP003696">
    <property type="protein sequence ID" value="AGP30472.1"/>
    <property type="molecule type" value="Genomic_DNA"/>
</dbReference>
<feature type="transmembrane region" description="Helical" evidence="1">
    <location>
        <begin position="20"/>
        <end position="41"/>
    </location>
</feature>
<keyword evidence="1" id="KW-0472">Membrane</keyword>
<protein>
    <submittedName>
        <fullName evidence="2">Uncharacterized protein</fullName>
    </submittedName>
</protein>
<dbReference type="PATRIC" id="fig|1200352.3.peg.832"/>
<dbReference type="STRING" id="1200352.A606_04115"/>
<dbReference type="Proteomes" id="UP000014809">
    <property type="component" value="Chromosome"/>
</dbReference>
<keyword evidence="3" id="KW-1185">Reference proteome</keyword>
<dbReference type="HOGENOM" id="CLU_2805201_0_0_11"/>
<sequence>MTDGFQQWVVGLPVWFQTPLVLGALACVAVVVAAALLWLLTKVVPFDAEERHAFGRSEDDQGGGDRQ</sequence>
<name>S4XBJ4_9CORY</name>
<evidence type="ECO:0000256" key="1">
    <source>
        <dbReference type="SAM" id="Phobius"/>
    </source>
</evidence>
<reference evidence="2 3" key="1">
    <citation type="submission" date="2012-06" db="EMBL/GenBank/DDBJ databases">
        <title>Complete genome sequence of Corynebacterium terpenotabidum Y-11 (=DSM 44721).</title>
        <authorList>
            <person name="Ruckert C."/>
            <person name="Albersmeier A."/>
            <person name="Al-Dilaimi A."/>
            <person name="Szczepanowski R."/>
            <person name="Kalinowski J."/>
        </authorList>
    </citation>
    <scope>NUCLEOTIDE SEQUENCE [LARGE SCALE GENOMIC DNA]</scope>
    <source>
        <strain evidence="2 3">Y-11</strain>
    </source>
</reference>
<organism evidence="2 3">
    <name type="scientific">Corynebacterium terpenotabidum Y-11</name>
    <dbReference type="NCBI Taxonomy" id="1200352"/>
    <lineage>
        <taxon>Bacteria</taxon>
        <taxon>Bacillati</taxon>
        <taxon>Actinomycetota</taxon>
        <taxon>Actinomycetes</taxon>
        <taxon>Mycobacteriales</taxon>
        <taxon>Corynebacteriaceae</taxon>
        <taxon>Corynebacterium</taxon>
    </lineage>
</organism>
<dbReference type="RefSeq" id="WP_020440835.1">
    <property type="nucleotide sequence ID" value="NC_021663.1"/>
</dbReference>
<keyword evidence="1" id="KW-0812">Transmembrane</keyword>
<dbReference type="KEGG" id="cter:A606_04115"/>
<evidence type="ECO:0000313" key="2">
    <source>
        <dbReference type="EMBL" id="AGP30472.1"/>
    </source>
</evidence>
<accession>S4XBJ4</accession>
<gene>
    <name evidence="2" type="ORF">A606_04115</name>
</gene>
<evidence type="ECO:0000313" key="3">
    <source>
        <dbReference type="Proteomes" id="UP000014809"/>
    </source>
</evidence>